<evidence type="ECO:0000256" key="1">
    <source>
        <dbReference type="ARBA" id="ARBA00022517"/>
    </source>
</evidence>
<gene>
    <name evidence="7" type="ORF">IAC96_10100</name>
</gene>
<sequence length="109" mass="12204">MVKTTIIKDSSSGYRGFRFIGHAGYDEYGKDIVCAAASVLAQNTVNSIETFTEDKFRCQVDEKKGMLTFRFTGSVSEESKLLMDSMVLGLTSIEETYGSQYIKILFEEV</sequence>
<reference evidence="7" key="2">
    <citation type="journal article" date="2021" name="PeerJ">
        <title>Extensive microbial diversity within the chicken gut microbiome revealed by metagenomics and culture.</title>
        <authorList>
            <person name="Gilroy R."/>
            <person name="Ravi A."/>
            <person name="Getino M."/>
            <person name="Pursley I."/>
            <person name="Horton D.L."/>
            <person name="Alikhan N.F."/>
            <person name="Baker D."/>
            <person name="Gharbi K."/>
            <person name="Hall N."/>
            <person name="Watson M."/>
            <person name="Adriaenssens E.M."/>
            <person name="Foster-Nyarko E."/>
            <person name="Jarju S."/>
            <person name="Secka A."/>
            <person name="Antonio M."/>
            <person name="Oren A."/>
            <person name="Chaudhuri R.R."/>
            <person name="La Ragione R."/>
            <person name="Hildebrand F."/>
            <person name="Pallen M.J."/>
        </authorList>
    </citation>
    <scope>NUCLEOTIDE SEQUENCE</scope>
    <source>
        <strain evidence="7">ChiW13-3771</strain>
    </source>
</reference>
<keyword evidence="1" id="KW-0690">Ribosome biogenesis</keyword>
<dbReference type="SUPFAM" id="SSF118010">
    <property type="entry name" value="TM1457-like"/>
    <property type="match status" value="1"/>
</dbReference>
<evidence type="ECO:0000313" key="7">
    <source>
        <dbReference type="EMBL" id="HIR89291.1"/>
    </source>
</evidence>
<dbReference type="GO" id="GO:0008234">
    <property type="term" value="F:cysteine-type peptidase activity"/>
    <property type="evidence" value="ECO:0007669"/>
    <property type="project" value="UniProtKB-KW"/>
</dbReference>
<evidence type="ECO:0000256" key="6">
    <source>
        <dbReference type="ARBA" id="ARBA00044538"/>
    </source>
</evidence>
<evidence type="ECO:0000313" key="8">
    <source>
        <dbReference type="Proteomes" id="UP000824201"/>
    </source>
</evidence>
<proteinExistence type="inferred from homology"/>
<dbReference type="AlphaFoldDB" id="A0A9D1EFX3"/>
<dbReference type="GO" id="GO:0006508">
    <property type="term" value="P:proteolysis"/>
    <property type="evidence" value="ECO:0007669"/>
    <property type="project" value="UniProtKB-KW"/>
</dbReference>
<dbReference type="InterPro" id="IPR007422">
    <property type="entry name" value="Peptidase_Prp"/>
</dbReference>
<evidence type="ECO:0000256" key="3">
    <source>
        <dbReference type="ARBA" id="ARBA00022801"/>
    </source>
</evidence>
<dbReference type="Gene3D" id="3.30.70.1490">
    <property type="entry name" value="Cysteine protease Prp"/>
    <property type="match status" value="1"/>
</dbReference>
<evidence type="ECO:0000256" key="4">
    <source>
        <dbReference type="ARBA" id="ARBA00022807"/>
    </source>
</evidence>
<evidence type="ECO:0000256" key="5">
    <source>
        <dbReference type="ARBA" id="ARBA00044503"/>
    </source>
</evidence>
<dbReference type="Pfam" id="PF04327">
    <property type="entry name" value="Peptidase_Prp"/>
    <property type="match status" value="1"/>
</dbReference>
<dbReference type="GO" id="GO:0042254">
    <property type="term" value="P:ribosome biogenesis"/>
    <property type="evidence" value="ECO:0007669"/>
    <property type="project" value="UniProtKB-KW"/>
</dbReference>
<organism evidence="7 8">
    <name type="scientific">Candidatus Fimimorpha faecalis</name>
    <dbReference type="NCBI Taxonomy" id="2840824"/>
    <lineage>
        <taxon>Bacteria</taxon>
        <taxon>Bacillati</taxon>
        <taxon>Bacillota</taxon>
        <taxon>Clostridia</taxon>
        <taxon>Eubacteriales</taxon>
        <taxon>Candidatus Fimimorpha</taxon>
    </lineage>
</organism>
<dbReference type="Proteomes" id="UP000824201">
    <property type="component" value="Unassembled WGS sequence"/>
</dbReference>
<accession>A0A9D1EFX3</accession>
<keyword evidence="4" id="KW-0788">Thiol protease</keyword>
<dbReference type="EMBL" id="DVHN01000129">
    <property type="protein sequence ID" value="HIR89291.1"/>
    <property type="molecule type" value="Genomic_DNA"/>
</dbReference>
<protein>
    <recommendedName>
        <fullName evidence="6">Ribosomal processing cysteine protease Prp</fullName>
    </recommendedName>
</protein>
<dbReference type="PANTHER" id="PTHR39178">
    <property type="entry name" value="HYPOTHETICAL RIBOSOME-ASSOCIATED PROTEIN"/>
    <property type="match status" value="1"/>
</dbReference>
<comment type="similarity">
    <text evidence="5">Belongs to the Prp family.</text>
</comment>
<dbReference type="PANTHER" id="PTHR39178:SF1">
    <property type="entry name" value="RIBOSOMAL-PROCESSING CYSTEINE PROTEASE PRP"/>
    <property type="match status" value="1"/>
</dbReference>
<evidence type="ECO:0000256" key="2">
    <source>
        <dbReference type="ARBA" id="ARBA00022670"/>
    </source>
</evidence>
<keyword evidence="2 7" id="KW-0645">Protease</keyword>
<dbReference type="CDD" id="cd16332">
    <property type="entry name" value="Prp-like"/>
    <property type="match status" value="1"/>
</dbReference>
<keyword evidence="3" id="KW-0378">Hydrolase</keyword>
<reference evidence="7" key="1">
    <citation type="submission" date="2020-10" db="EMBL/GenBank/DDBJ databases">
        <authorList>
            <person name="Gilroy R."/>
        </authorList>
    </citation>
    <scope>NUCLEOTIDE SEQUENCE</scope>
    <source>
        <strain evidence="7">ChiW13-3771</strain>
    </source>
</reference>
<comment type="caution">
    <text evidence="7">The sequence shown here is derived from an EMBL/GenBank/DDBJ whole genome shotgun (WGS) entry which is preliminary data.</text>
</comment>
<dbReference type="InterPro" id="IPR036764">
    <property type="entry name" value="Peptidase_Prp_sf"/>
</dbReference>
<name>A0A9D1EFX3_9FIRM</name>